<dbReference type="PANTHER" id="PTHR31973:SF187">
    <property type="entry name" value="MUTATOR TRANSPOSASE MUDRA PROTEIN"/>
    <property type="match status" value="1"/>
</dbReference>
<protein>
    <recommendedName>
        <fullName evidence="1">MULE transposase domain-containing protein</fullName>
    </recommendedName>
</protein>
<feature type="domain" description="MULE transposase" evidence="1">
    <location>
        <begin position="280"/>
        <end position="373"/>
    </location>
</feature>
<dbReference type="Proteomes" id="UP001280121">
    <property type="component" value="Unassembled WGS sequence"/>
</dbReference>
<name>A0AAD9WYV6_9ROSI</name>
<dbReference type="Pfam" id="PF10551">
    <property type="entry name" value="MULE"/>
    <property type="match status" value="1"/>
</dbReference>
<gene>
    <name evidence="2" type="ORF">Ddye_016463</name>
</gene>
<accession>A0AAD9WYV6</accession>
<comment type="caution">
    <text evidence="2">The sequence shown here is derived from an EMBL/GenBank/DDBJ whole genome shotgun (WGS) entry which is preliminary data.</text>
</comment>
<sequence>MIMEWPGIVYRHDPPEAGRRAVPSHRFQKRAVACTPVHAGPGPARFQKWASAVVKYDVGKYIVDLQSISIVPGTTYRTFIRNDDDVLFMLWEDRRSPKCSSSVVDIAGTSEVRPNVTEAGSDNTIMWIIPGAESYSFGIGGSRNLVEDEPTSTIYKGQFFPRKKDLERLVGHFAMLYNFEWKGKRSNKTTLHLVCLMDSCIWKLRAGRRDEVTYFQVRIFVNEHTCPLKEIHHRHRQASAVIIGEVVVPRLQQHDGRLMRPKDIIADMKTMYDIQIMYIIAVEGTHLKRRFGGTMFVATAQYENEQVYPIAFGYGDSENNLSLEWFLDCLRGALGHIDDLVFISDRHANIEVEISKVLPYATHTICCWHFYENIKKRYHRKDITVIMDKATQAYTELEYNRHKEELRNIHLNAYDYVIDTSQHKWSRVHCPNRRYRVMTTNVAECINSCLKFTRQLPMLTLAEFIRNMLQRWFHDRHSVEQSMRHQLTDASHLVILKRVEKCNFMTVNPIDWNIFSVKRSGKQWTVD</sequence>
<keyword evidence="3" id="KW-1185">Reference proteome</keyword>
<proteinExistence type="predicted"/>
<dbReference type="AlphaFoldDB" id="A0AAD9WYV6"/>
<reference evidence="2" key="1">
    <citation type="journal article" date="2023" name="Plant J.">
        <title>Genome sequences and population genomics provide insights into the demographic history, inbreeding, and mutation load of two 'living fossil' tree species of Dipteronia.</title>
        <authorList>
            <person name="Feng Y."/>
            <person name="Comes H.P."/>
            <person name="Chen J."/>
            <person name="Zhu S."/>
            <person name="Lu R."/>
            <person name="Zhang X."/>
            <person name="Li P."/>
            <person name="Qiu J."/>
            <person name="Olsen K.M."/>
            <person name="Qiu Y."/>
        </authorList>
    </citation>
    <scope>NUCLEOTIDE SEQUENCE</scope>
    <source>
        <strain evidence="2">KIB01</strain>
    </source>
</reference>
<evidence type="ECO:0000259" key="1">
    <source>
        <dbReference type="Pfam" id="PF10551"/>
    </source>
</evidence>
<dbReference type="PANTHER" id="PTHR31973">
    <property type="entry name" value="POLYPROTEIN, PUTATIVE-RELATED"/>
    <property type="match status" value="1"/>
</dbReference>
<evidence type="ECO:0000313" key="2">
    <source>
        <dbReference type="EMBL" id="KAK2648974.1"/>
    </source>
</evidence>
<evidence type="ECO:0000313" key="3">
    <source>
        <dbReference type="Proteomes" id="UP001280121"/>
    </source>
</evidence>
<dbReference type="InterPro" id="IPR018289">
    <property type="entry name" value="MULE_transposase_dom"/>
</dbReference>
<dbReference type="EMBL" id="JANJYI010000005">
    <property type="protein sequence ID" value="KAK2648974.1"/>
    <property type="molecule type" value="Genomic_DNA"/>
</dbReference>
<organism evidence="2 3">
    <name type="scientific">Dipteronia dyeriana</name>
    <dbReference type="NCBI Taxonomy" id="168575"/>
    <lineage>
        <taxon>Eukaryota</taxon>
        <taxon>Viridiplantae</taxon>
        <taxon>Streptophyta</taxon>
        <taxon>Embryophyta</taxon>
        <taxon>Tracheophyta</taxon>
        <taxon>Spermatophyta</taxon>
        <taxon>Magnoliopsida</taxon>
        <taxon>eudicotyledons</taxon>
        <taxon>Gunneridae</taxon>
        <taxon>Pentapetalae</taxon>
        <taxon>rosids</taxon>
        <taxon>malvids</taxon>
        <taxon>Sapindales</taxon>
        <taxon>Sapindaceae</taxon>
        <taxon>Hippocastanoideae</taxon>
        <taxon>Acereae</taxon>
        <taxon>Dipteronia</taxon>
    </lineage>
</organism>